<proteinExistence type="predicted"/>
<feature type="transmembrane region" description="Helical" evidence="1">
    <location>
        <begin position="48"/>
        <end position="68"/>
    </location>
</feature>
<accession>A0A2M9BVG6</accession>
<keyword evidence="1" id="KW-0812">Transmembrane</keyword>
<dbReference type="AlphaFoldDB" id="A0A2M9BVG6"/>
<protein>
    <submittedName>
        <fullName evidence="2">Uncharacterized protein</fullName>
    </submittedName>
</protein>
<feature type="transmembrane region" description="Helical" evidence="1">
    <location>
        <begin position="80"/>
        <end position="101"/>
    </location>
</feature>
<feature type="transmembrane region" description="Helical" evidence="1">
    <location>
        <begin position="20"/>
        <end position="41"/>
    </location>
</feature>
<gene>
    <name evidence="2" type="ORF">CLV54_1727</name>
</gene>
<evidence type="ECO:0000256" key="1">
    <source>
        <dbReference type="SAM" id="Phobius"/>
    </source>
</evidence>
<keyword evidence="1" id="KW-0472">Membrane</keyword>
<organism evidence="2 3">
    <name type="scientific">Compostimonas suwonensis</name>
    <dbReference type="NCBI Taxonomy" id="1048394"/>
    <lineage>
        <taxon>Bacteria</taxon>
        <taxon>Bacillati</taxon>
        <taxon>Actinomycetota</taxon>
        <taxon>Actinomycetes</taxon>
        <taxon>Micrococcales</taxon>
        <taxon>Microbacteriaceae</taxon>
        <taxon>Compostimonas</taxon>
    </lineage>
</organism>
<comment type="caution">
    <text evidence="2">The sequence shown here is derived from an EMBL/GenBank/DDBJ whole genome shotgun (WGS) entry which is preliminary data.</text>
</comment>
<evidence type="ECO:0000313" key="3">
    <source>
        <dbReference type="Proteomes" id="UP000230161"/>
    </source>
</evidence>
<name>A0A2M9BVG6_9MICO</name>
<sequence>MTLDSETPSAVPSGLPTNPWHWLAIATVWVLAAIGALLTALLAPSSDYLSWTSIILALCVLATFGIQLATRERIGFVDRVTLSLVGAVVILAVATILLTVLP</sequence>
<dbReference type="RefSeq" id="WP_100344556.1">
    <property type="nucleotide sequence ID" value="NZ_PGFB01000003.1"/>
</dbReference>
<evidence type="ECO:0000313" key="2">
    <source>
        <dbReference type="EMBL" id="PJJ61938.1"/>
    </source>
</evidence>
<dbReference type="EMBL" id="PGFB01000003">
    <property type="protein sequence ID" value="PJJ61938.1"/>
    <property type="molecule type" value="Genomic_DNA"/>
</dbReference>
<reference evidence="2 3" key="1">
    <citation type="submission" date="2017-11" db="EMBL/GenBank/DDBJ databases">
        <title>Genomic Encyclopedia of Archaeal and Bacterial Type Strains, Phase II (KMG-II): From Individual Species to Whole Genera.</title>
        <authorList>
            <person name="Goeker M."/>
        </authorList>
    </citation>
    <scope>NUCLEOTIDE SEQUENCE [LARGE SCALE GENOMIC DNA]</scope>
    <source>
        <strain evidence="2 3">DSM 25625</strain>
    </source>
</reference>
<dbReference type="Proteomes" id="UP000230161">
    <property type="component" value="Unassembled WGS sequence"/>
</dbReference>
<dbReference type="OrthoDB" id="5119263at2"/>
<keyword evidence="1" id="KW-1133">Transmembrane helix</keyword>
<keyword evidence="3" id="KW-1185">Reference proteome</keyword>